<sequence length="165" mass="18584">MFIKIIDSVTKASFFVASLALALIVIIFCMEIIMRYFFAAPTSWGPDTVTFLFCASLMLAMPEVTRENSHIAVSIILDFSPHSFAQKFKLVLYAVSFCVVSYVFYVSMIEFVRLFETGINTLGSFRVPKWIVFGFIPFGLGLSAIQFVVLIKKQLSENLVYKKGA</sequence>
<comment type="caution">
    <text evidence="11">The sequence shown here is derived from an EMBL/GenBank/DDBJ whole genome shotgun (WGS) entry which is preliminary data.</text>
</comment>
<evidence type="ECO:0000256" key="6">
    <source>
        <dbReference type="ARBA" id="ARBA00022989"/>
    </source>
</evidence>
<comment type="similarity">
    <text evidence="8 9">Belongs to the TRAP transporter small permease family.</text>
</comment>
<comment type="function">
    <text evidence="9">Part of the tripartite ATP-independent periplasmic (TRAP) transport system.</text>
</comment>
<proteinExistence type="inferred from homology"/>
<evidence type="ECO:0000256" key="4">
    <source>
        <dbReference type="ARBA" id="ARBA00022519"/>
    </source>
</evidence>
<keyword evidence="2 9" id="KW-0813">Transport</keyword>
<dbReference type="InterPro" id="IPR007387">
    <property type="entry name" value="TRAP_DctQ"/>
</dbReference>
<accession>A0ABW8BVP2</accession>
<dbReference type="EMBL" id="JBITWC010000025">
    <property type="protein sequence ID" value="MFI8751292.1"/>
    <property type="molecule type" value="Genomic_DNA"/>
</dbReference>
<dbReference type="PANTHER" id="PTHR35011:SF10">
    <property type="entry name" value="TRAP TRANSPORTER SMALL PERMEASE PROTEIN"/>
    <property type="match status" value="1"/>
</dbReference>
<dbReference type="PANTHER" id="PTHR35011">
    <property type="entry name" value="2,3-DIKETO-L-GULONATE TRAP TRANSPORTER SMALL PERMEASE PROTEIN YIAM"/>
    <property type="match status" value="1"/>
</dbReference>
<keyword evidence="4 9" id="KW-0997">Cell inner membrane</keyword>
<evidence type="ECO:0000256" key="1">
    <source>
        <dbReference type="ARBA" id="ARBA00004429"/>
    </source>
</evidence>
<evidence type="ECO:0000313" key="12">
    <source>
        <dbReference type="Proteomes" id="UP001614338"/>
    </source>
</evidence>
<evidence type="ECO:0000256" key="9">
    <source>
        <dbReference type="RuleBase" id="RU369079"/>
    </source>
</evidence>
<keyword evidence="5 9" id="KW-0812">Transmembrane</keyword>
<keyword evidence="6 9" id="KW-1133">Transmembrane helix</keyword>
<dbReference type="Pfam" id="PF04290">
    <property type="entry name" value="DctQ"/>
    <property type="match status" value="1"/>
</dbReference>
<dbReference type="Proteomes" id="UP001614338">
    <property type="component" value="Unassembled WGS sequence"/>
</dbReference>
<comment type="subunit">
    <text evidence="9">The complex comprises the extracytoplasmic solute receptor protein and the two transmembrane proteins.</text>
</comment>
<comment type="subcellular location">
    <subcellularLocation>
        <location evidence="1 9">Cell inner membrane</location>
        <topology evidence="1 9">Multi-pass membrane protein</topology>
    </subcellularLocation>
</comment>
<reference evidence="11 12" key="1">
    <citation type="submission" date="2024-10" db="EMBL/GenBank/DDBJ databases">
        <title>The Natural Products Discovery Center: Release of the First 8490 Sequenced Strains for Exploring Actinobacteria Biosynthetic Diversity.</title>
        <authorList>
            <person name="Kalkreuter E."/>
            <person name="Kautsar S.A."/>
            <person name="Yang D."/>
            <person name="Bader C.D."/>
            <person name="Teijaro C.N."/>
            <person name="Fluegel L."/>
            <person name="Davis C.M."/>
            <person name="Simpson J.R."/>
            <person name="Lauterbach L."/>
            <person name="Steele A.D."/>
            <person name="Gui C."/>
            <person name="Meng S."/>
            <person name="Li G."/>
            <person name="Viehrig K."/>
            <person name="Ye F."/>
            <person name="Su P."/>
            <person name="Kiefer A.F."/>
            <person name="Nichols A."/>
            <person name="Cepeda A.J."/>
            <person name="Yan W."/>
            <person name="Fan B."/>
            <person name="Jiang Y."/>
            <person name="Adhikari A."/>
            <person name="Zheng C.-J."/>
            <person name="Schuster L."/>
            <person name="Cowan T.M."/>
            <person name="Smanski M.J."/>
            <person name="Chevrette M.G."/>
            <person name="De Carvalho L.P.S."/>
            <person name="Shen B."/>
        </authorList>
    </citation>
    <scope>NUCLEOTIDE SEQUENCE [LARGE SCALE GENOMIC DNA]</scope>
    <source>
        <strain evidence="11 12">NPDC077409</strain>
    </source>
</reference>
<feature type="transmembrane region" description="Helical" evidence="9">
    <location>
        <begin position="90"/>
        <end position="110"/>
    </location>
</feature>
<comment type="caution">
    <text evidence="9">Lacks conserved residue(s) required for the propagation of feature annotation.</text>
</comment>
<evidence type="ECO:0000256" key="2">
    <source>
        <dbReference type="ARBA" id="ARBA00022448"/>
    </source>
</evidence>
<evidence type="ECO:0000256" key="5">
    <source>
        <dbReference type="ARBA" id="ARBA00022692"/>
    </source>
</evidence>
<feature type="transmembrane region" description="Helical" evidence="9">
    <location>
        <begin position="12"/>
        <end position="38"/>
    </location>
</feature>
<feature type="domain" description="Tripartite ATP-independent periplasmic transporters DctQ component" evidence="10">
    <location>
        <begin position="24"/>
        <end position="154"/>
    </location>
</feature>
<dbReference type="InterPro" id="IPR055348">
    <property type="entry name" value="DctQ"/>
</dbReference>
<evidence type="ECO:0000313" key="11">
    <source>
        <dbReference type="EMBL" id="MFI8751292.1"/>
    </source>
</evidence>
<evidence type="ECO:0000256" key="7">
    <source>
        <dbReference type="ARBA" id="ARBA00023136"/>
    </source>
</evidence>
<name>A0ABW8BVP2_9GAMM</name>
<gene>
    <name evidence="11" type="ORF">ACIGG6_14990</name>
</gene>
<evidence type="ECO:0000256" key="8">
    <source>
        <dbReference type="ARBA" id="ARBA00038436"/>
    </source>
</evidence>
<protein>
    <recommendedName>
        <fullName evidence="9">TRAP transporter small permease protein</fullName>
    </recommendedName>
</protein>
<organism evidence="11 12">
    <name type="scientific">Vreelandella lionensis</name>
    <dbReference type="NCBI Taxonomy" id="1144478"/>
    <lineage>
        <taxon>Bacteria</taxon>
        <taxon>Pseudomonadati</taxon>
        <taxon>Pseudomonadota</taxon>
        <taxon>Gammaproteobacteria</taxon>
        <taxon>Oceanospirillales</taxon>
        <taxon>Halomonadaceae</taxon>
        <taxon>Vreelandella</taxon>
    </lineage>
</organism>
<dbReference type="RefSeq" id="WP_083023968.1">
    <property type="nucleotide sequence ID" value="NZ_JBITWC010000025.1"/>
</dbReference>
<keyword evidence="12" id="KW-1185">Reference proteome</keyword>
<keyword evidence="7 9" id="KW-0472">Membrane</keyword>
<keyword evidence="3" id="KW-1003">Cell membrane</keyword>
<feature type="transmembrane region" description="Helical" evidence="9">
    <location>
        <begin position="130"/>
        <end position="151"/>
    </location>
</feature>
<evidence type="ECO:0000259" key="10">
    <source>
        <dbReference type="Pfam" id="PF04290"/>
    </source>
</evidence>
<evidence type="ECO:0000256" key="3">
    <source>
        <dbReference type="ARBA" id="ARBA00022475"/>
    </source>
</evidence>